<keyword evidence="6" id="KW-1185">Reference proteome</keyword>
<proteinExistence type="inferred from homology"/>
<evidence type="ECO:0000256" key="1">
    <source>
        <dbReference type="ARBA" id="ARBA00005772"/>
    </source>
</evidence>
<comment type="caution">
    <text evidence="5">The sequence shown here is derived from an EMBL/GenBank/DDBJ whole genome shotgun (WGS) entry which is preliminary data.</text>
</comment>
<evidence type="ECO:0000313" key="5">
    <source>
        <dbReference type="EMBL" id="VTU08780.1"/>
    </source>
</evidence>
<gene>
    <name evidence="5" type="ORF">SAMEA1410922_01619</name>
</gene>
<dbReference type="NCBIfam" id="TIGR01903">
    <property type="entry name" value="cas5_csm4"/>
    <property type="match status" value="1"/>
</dbReference>
<dbReference type="RefSeq" id="WP_135710646.1">
    <property type="nucleotide sequence ID" value="NZ_CABFKI010000010.1"/>
</dbReference>
<organism evidence="5 6">
    <name type="scientific">Actinobacillus porcinus</name>
    <dbReference type="NCBI Taxonomy" id="51048"/>
    <lineage>
        <taxon>Bacteria</taxon>
        <taxon>Pseudomonadati</taxon>
        <taxon>Pseudomonadota</taxon>
        <taxon>Gammaproteobacteria</taxon>
        <taxon>Pasteurellales</taxon>
        <taxon>Pasteurellaceae</taxon>
        <taxon>Actinobacillus</taxon>
    </lineage>
</organism>
<evidence type="ECO:0000256" key="2">
    <source>
        <dbReference type="ARBA" id="ARBA00016109"/>
    </source>
</evidence>
<protein>
    <recommendedName>
        <fullName evidence="2">CRISPR system Cms protein Csm4</fullName>
    </recommendedName>
</protein>
<reference evidence="5 6" key="1">
    <citation type="submission" date="2019-05" db="EMBL/GenBank/DDBJ databases">
        <authorList>
            <consortium name="Pathogen Informatics"/>
        </authorList>
    </citation>
    <scope>NUCLEOTIDE SEQUENCE [LARGE SCALE GENOMIC DNA]</scope>
    <source>
        <strain evidence="5 6">NM319</strain>
    </source>
</reference>
<dbReference type="Proteomes" id="UP000308167">
    <property type="component" value="Unassembled WGS sequence"/>
</dbReference>
<comment type="similarity">
    <text evidence="1">Belongs to the CRISPR-associated Csm4 family.</text>
</comment>
<evidence type="ECO:0000313" key="6">
    <source>
        <dbReference type="Proteomes" id="UP000308167"/>
    </source>
</evidence>
<sequence>MNTYRFMLSPQSAFGTPLVGDSLFGQLCWAIVNRFGETRLNELLDGYVEQRPFMVVSDCFPKGYLPLPTIPSRFWQTNESHKADRKKLKKIQWIKWEDAQKSAVEFWQEKAIASNFKFEKESQDQYHNTIDRASGTTGEGAFAPYATELTWFNRTQQFDLYIVLDESRFSLADLQLILNDVGHFGFGRDASIGLGKFTVAKEVQAVEFKQENANCYFTLANAAPQGLGLNKDNSYYQITTRFGRHGDIQALSSSPFKKPIILAKSAAIFTPNEYKVQSFLGNGLTQISTTQTNAVHQGYAPVFNLCVDFTKDEK</sequence>
<evidence type="ECO:0000256" key="3">
    <source>
        <dbReference type="ARBA" id="ARBA00022884"/>
    </source>
</evidence>
<evidence type="ECO:0000256" key="4">
    <source>
        <dbReference type="ARBA" id="ARBA00023118"/>
    </source>
</evidence>
<name>A0ABY6TN88_9PAST</name>
<dbReference type="GeneID" id="86155997"/>
<keyword evidence="4" id="KW-0051">Antiviral defense</keyword>
<dbReference type="EMBL" id="CABFKI010000010">
    <property type="protein sequence ID" value="VTU08780.1"/>
    <property type="molecule type" value="Genomic_DNA"/>
</dbReference>
<dbReference type="InterPro" id="IPR005510">
    <property type="entry name" value="Csm4"/>
</dbReference>
<accession>A0ABY6TN88</accession>
<keyword evidence="3" id="KW-0694">RNA-binding</keyword>